<proteinExistence type="predicted"/>
<reference evidence="3" key="1">
    <citation type="journal article" date="2010" name="Nat. Biotechnol.">
        <title>Draft genome sequence of the oilseed species Ricinus communis.</title>
        <authorList>
            <person name="Chan A.P."/>
            <person name="Crabtree J."/>
            <person name="Zhao Q."/>
            <person name="Lorenzi H."/>
            <person name="Orvis J."/>
            <person name="Puiu D."/>
            <person name="Melake-Berhan A."/>
            <person name="Jones K.M."/>
            <person name="Redman J."/>
            <person name="Chen G."/>
            <person name="Cahoon E.B."/>
            <person name="Gedil M."/>
            <person name="Stanke M."/>
            <person name="Haas B.J."/>
            <person name="Wortman J.R."/>
            <person name="Fraser-Liggett C.M."/>
            <person name="Ravel J."/>
            <person name="Rabinowicz P.D."/>
        </authorList>
    </citation>
    <scope>NUCLEOTIDE SEQUENCE [LARGE SCALE GENOMIC DNA]</scope>
    <source>
        <strain evidence="3">cv. Hale</strain>
    </source>
</reference>
<protein>
    <submittedName>
        <fullName evidence="2">Uncharacterized protein</fullName>
    </submittedName>
</protein>
<dbReference type="Proteomes" id="UP000008311">
    <property type="component" value="Unassembled WGS sequence"/>
</dbReference>
<accession>B9SJV3</accession>
<gene>
    <name evidence="2" type="ORF">RCOM_0605280</name>
</gene>
<dbReference type="EMBL" id="EQ973992">
    <property type="protein sequence ID" value="EEF36109.1"/>
    <property type="molecule type" value="Genomic_DNA"/>
</dbReference>
<evidence type="ECO:0000313" key="2">
    <source>
        <dbReference type="EMBL" id="EEF36109.1"/>
    </source>
</evidence>
<sequence>MAYNQEIKIKSSLSVVKFMNNMNPTNGVPYSMYLTFLFKHFGIPLKDGTELKASDVFGKCTINNSKYYDNDEVGLIEIKWETLRGSREVKKRKTRAKRKLSLVDRNLTTTLAEKEEKSSEEAKESEEKKNDEMINLNEEFLARLEQQDLIGKEMLKKVKEESVKQSLDV</sequence>
<keyword evidence="3" id="KW-1185">Reference proteome</keyword>
<evidence type="ECO:0000256" key="1">
    <source>
        <dbReference type="SAM" id="MobiDB-lite"/>
    </source>
</evidence>
<evidence type="ECO:0000313" key="3">
    <source>
        <dbReference type="Proteomes" id="UP000008311"/>
    </source>
</evidence>
<feature type="region of interest" description="Disordered" evidence="1">
    <location>
        <begin position="112"/>
        <end position="132"/>
    </location>
</feature>
<organism evidence="2 3">
    <name type="scientific">Ricinus communis</name>
    <name type="common">Castor bean</name>
    <dbReference type="NCBI Taxonomy" id="3988"/>
    <lineage>
        <taxon>Eukaryota</taxon>
        <taxon>Viridiplantae</taxon>
        <taxon>Streptophyta</taxon>
        <taxon>Embryophyta</taxon>
        <taxon>Tracheophyta</taxon>
        <taxon>Spermatophyta</taxon>
        <taxon>Magnoliopsida</taxon>
        <taxon>eudicotyledons</taxon>
        <taxon>Gunneridae</taxon>
        <taxon>Pentapetalae</taxon>
        <taxon>rosids</taxon>
        <taxon>fabids</taxon>
        <taxon>Malpighiales</taxon>
        <taxon>Euphorbiaceae</taxon>
        <taxon>Acalyphoideae</taxon>
        <taxon>Acalypheae</taxon>
        <taxon>Ricinus</taxon>
    </lineage>
</organism>
<name>B9SJV3_RICCO</name>
<dbReference type="AlphaFoldDB" id="B9SJV3"/>
<dbReference type="InParanoid" id="B9SJV3"/>